<dbReference type="GO" id="GO:0006915">
    <property type="term" value="P:apoptotic process"/>
    <property type="evidence" value="ECO:0007669"/>
    <property type="project" value="UniProtKB-KW"/>
</dbReference>
<name>A0A2T7NNP1_POMCA</name>
<evidence type="ECO:0000256" key="12">
    <source>
        <dbReference type="SAM" id="Phobius"/>
    </source>
</evidence>
<keyword evidence="9" id="KW-0325">Glycoprotein</keyword>
<keyword evidence="7 12" id="KW-1133">Transmembrane helix</keyword>
<dbReference type="Pfam" id="PF10151">
    <property type="entry name" value="TMEM214"/>
    <property type="match status" value="1"/>
</dbReference>
<evidence type="ECO:0000256" key="6">
    <source>
        <dbReference type="ARBA" id="ARBA00022824"/>
    </source>
</evidence>
<evidence type="ECO:0000256" key="1">
    <source>
        <dbReference type="ARBA" id="ARBA00004477"/>
    </source>
</evidence>
<keyword evidence="14" id="KW-1185">Reference proteome</keyword>
<keyword evidence="4 12" id="KW-0812">Transmembrane</keyword>
<evidence type="ECO:0008006" key="15">
    <source>
        <dbReference type="Google" id="ProtNLM"/>
    </source>
</evidence>
<sequence length="610" mass="68788">MASANQWEVVGKGKKGKPQVQPMTKSQRKQFLEKMPRIEAKDPVKEDRTIYDAFNASDGPTEKNVRPSAGDAGGKKGAQVSKKKKPEQNGKHVLKPLPIDEALAKIDHAELESILSQSQLRFPDNQDVWLKDLASYLNIKLEKVQEPEGAFKGREKDYPMARLSGGCKKVIFNVFRKCSKENLDHLFYHCVQGMITESSKGMSVIGYKVFLQMLAHYKPNIVLQRLPQYLELLKTSQNRPAQCLSILWVLGQCGITDLRCGLRVWLDIMLPCLGIRSVAAYPVEYIENLFQWHKYTQEAYKEMGMRDYFHVLDTVFSPNVAIPTDLRKRLQAVYPDIRTIAYGANPSSNLHNFFASYLRRAEPSAPLIMKQEVLSCLMQCLVKDKQSRSTWCQMYTKHLRQSGVLLQHLLENWDHLSTANRQMLREMLRSFSVTNEELASQGRTSQEGFELCNVATQELLQKANQSRFLWGFLIFFSLSVLVAVVVYDVLTSPNIRASRTVKFVEDYGLLNAIEQAWNRITVFGNVVIGWPYTLLVAYVQMVQTEFPLLLPPRSGDTGAMGQAGVATVFGLWHIHCQCFAPSQAVGCGQDAAGTSVGSADKQALSPYAKS</sequence>
<feature type="transmembrane region" description="Helical" evidence="12">
    <location>
        <begin position="468"/>
        <end position="490"/>
    </location>
</feature>
<evidence type="ECO:0000256" key="2">
    <source>
        <dbReference type="ARBA" id="ARBA00007984"/>
    </source>
</evidence>
<comment type="function">
    <text evidence="10">Critical mediator, in cooperation with CASP4, of endoplasmic reticulum-stress induced apoptosis. Required or the activation of CASP4 following endoplasmic reticulum stress.</text>
</comment>
<dbReference type="OrthoDB" id="10022292at2759"/>
<dbReference type="GO" id="GO:0005789">
    <property type="term" value="C:endoplasmic reticulum membrane"/>
    <property type="evidence" value="ECO:0007669"/>
    <property type="project" value="UniProtKB-SubCell"/>
</dbReference>
<keyword evidence="5" id="KW-0053">Apoptosis</keyword>
<accession>A0A2T7NNP1</accession>
<feature type="region of interest" description="Disordered" evidence="11">
    <location>
        <begin position="1"/>
        <end position="96"/>
    </location>
</feature>
<dbReference type="PANTHER" id="PTHR13448:SF0">
    <property type="entry name" value="TRANSMEMBRANE PROTEIN 214"/>
    <property type="match status" value="1"/>
</dbReference>
<evidence type="ECO:0000256" key="4">
    <source>
        <dbReference type="ARBA" id="ARBA00022692"/>
    </source>
</evidence>
<organism evidence="13 14">
    <name type="scientific">Pomacea canaliculata</name>
    <name type="common">Golden apple snail</name>
    <dbReference type="NCBI Taxonomy" id="400727"/>
    <lineage>
        <taxon>Eukaryota</taxon>
        <taxon>Metazoa</taxon>
        <taxon>Spiralia</taxon>
        <taxon>Lophotrochozoa</taxon>
        <taxon>Mollusca</taxon>
        <taxon>Gastropoda</taxon>
        <taxon>Caenogastropoda</taxon>
        <taxon>Architaenioglossa</taxon>
        <taxon>Ampullarioidea</taxon>
        <taxon>Ampullariidae</taxon>
        <taxon>Pomacea</taxon>
    </lineage>
</organism>
<gene>
    <name evidence="13" type="ORF">C0Q70_16018</name>
</gene>
<comment type="subcellular location">
    <subcellularLocation>
        <location evidence="1">Endoplasmic reticulum membrane</location>
        <topology evidence="1">Multi-pass membrane protein</topology>
    </subcellularLocation>
</comment>
<evidence type="ECO:0000256" key="9">
    <source>
        <dbReference type="ARBA" id="ARBA00023180"/>
    </source>
</evidence>
<comment type="similarity">
    <text evidence="2">Belongs to the TMEM214 family.</text>
</comment>
<dbReference type="EMBL" id="PZQS01000010">
    <property type="protein sequence ID" value="PVD22762.1"/>
    <property type="molecule type" value="Genomic_DNA"/>
</dbReference>
<comment type="subunit">
    <text evidence="3">Constitutively interacts with CASP4; required for the localization of procaspase 4 to the ER.</text>
</comment>
<protein>
    <recommendedName>
        <fullName evidence="15">Transmembrane protein 214</fullName>
    </recommendedName>
</protein>
<dbReference type="STRING" id="400727.A0A2T7NNP1"/>
<evidence type="ECO:0000256" key="8">
    <source>
        <dbReference type="ARBA" id="ARBA00023136"/>
    </source>
</evidence>
<evidence type="ECO:0000313" key="14">
    <source>
        <dbReference type="Proteomes" id="UP000245119"/>
    </source>
</evidence>
<keyword evidence="6" id="KW-0256">Endoplasmic reticulum</keyword>
<reference evidence="13 14" key="1">
    <citation type="submission" date="2018-04" db="EMBL/GenBank/DDBJ databases">
        <title>The genome of golden apple snail Pomacea canaliculata provides insight into stress tolerance and invasive adaptation.</title>
        <authorList>
            <person name="Liu C."/>
            <person name="Liu B."/>
            <person name="Ren Y."/>
            <person name="Zhang Y."/>
            <person name="Wang H."/>
            <person name="Li S."/>
            <person name="Jiang F."/>
            <person name="Yin L."/>
            <person name="Zhang G."/>
            <person name="Qian W."/>
            <person name="Fan W."/>
        </authorList>
    </citation>
    <scope>NUCLEOTIDE SEQUENCE [LARGE SCALE GENOMIC DNA]</scope>
    <source>
        <strain evidence="13">SZHN2017</strain>
        <tissue evidence="13">Muscle</tissue>
    </source>
</reference>
<evidence type="ECO:0000256" key="11">
    <source>
        <dbReference type="SAM" id="MobiDB-lite"/>
    </source>
</evidence>
<feature type="compositionally biased region" description="Basic and acidic residues" evidence="11">
    <location>
        <begin position="30"/>
        <end position="50"/>
    </location>
</feature>
<keyword evidence="8 12" id="KW-0472">Membrane</keyword>
<dbReference type="Proteomes" id="UP000245119">
    <property type="component" value="Linkage Group LG10"/>
</dbReference>
<evidence type="ECO:0000313" key="13">
    <source>
        <dbReference type="EMBL" id="PVD22762.1"/>
    </source>
</evidence>
<proteinExistence type="inferred from homology"/>
<dbReference type="AlphaFoldDB" id="A0A2T7NNP1"/>
<evidence type="ECO:0000256" key="5">
    <source>
        <dbReference type="ARBA" id="ARBA00022703"/>
    </source>
</evidence>
<dbReference type="PANTHER" id="PTHR13448">
    <property type="entry name" value="TRANSMEMBRANE PROTEIN 214"/>
    <property type="match status" value="1"/>
</dbReference>
<evidence type="ECO:0000256" key="3">
    <source>
        <dbReference type="ARBA" id="ARBA00011720"/>
    </source>
</evidence>
<evidence type="ECO:0000256" key="10">
    <source>
        <dbReference type="ARBA" id="ARBA00024938"/>
    </source>
</evidence>
<dbReference type="InterPro" id="IPR019308">
    <property type="entry name" value="TMEM214"/>
</dbReference>
<comment type="caution">
    <text evidence="13">The sequence shown here is derived from an EMBL/GenBank/DDBJ whole genome shotgun (WGS) entry which is preliminary data.</text>
</comment>
<evidence type="ECO:0000256" key="7">
    <source>
        <dbReference type="ARBA" id="ARBA00022989"/>
    </source>
</evidence>
<dbReference type="GO" id="GO:0005794">
    <property type="term" value="C:Golgi apparatus"/>
    <property type="evidence" value="ECO:0007669"/>
    <property type="project" value="TreeGrafter"/>
</dbReference>